<dbReference type="Gene3D" id="3.40.630.40">
    <property type="entry name" value="Zn-dependent exopeptidases"/>
    <property type="match status" value="1"/>
</dbReference>
<dbReference type="SUPFAM" id="SSF53187">
    <property type="entry name" value="Zn-dependent exopeptidases"/>
    <property type="match status" value="1"/>
</dbReference>
<dbReference type="AlphaFoldDB" id="A0A6A7Y3A9"/>
<dbReference type="InterPro" id="IPR007709">
    <property type="entry name" value="N-FG_amidohydro"/>
</dbReference>
<protein>
    <submittedName>
        <fullName evidence="1">N-formylglutamate deformylase</fullName>
        <ecNumber evidence="1">3.5.1.68</ecNumber>
    </submittedName>
</protein>
<evidence type="ECO:0000313" key="2">
    <source>
        <dbReference type="Proteomes" id="UP000332515"/>
    </source>
</evidence>
<dbReference type="Pfam" id="PF05013">
    <property type="entry name" value="FGase"/>
    <property type="match status" value="1"/>
</dbReference>
<dbReference type="NCBIfam" id="TIGR02017">
    <property type="entry name" value="hutG_amidohyd"/>
    <property type="match status" value="1"/>
</dbReference>
<dbReference type="Proteomes" id="UP000332515">
    <property type="component" value="Unassembled WGS sequence"/>
</dbReference>
<dbReference type="RefSeq" id="WP_153482511.1">
    <property type="nucleotide sequence ID" value="NZ_VWNA01000001.1"/>
</dbReference>
<evidence type="ECO:0000313" key="1">
    <source>
        <dbReference type="EMBL" id="MQT13600.1"/>
    </source>
</evidence>
<dbReference type="GO" id="GO:0050129">
    <property type="term" value="F:N-formylglutamate deformylase activity"/>
    <property type="evidence" value="ECO:0007669"/>
    <property type="project" value="UniProtKB-EC"/>
</dbReference>
<keyword evidence="2" id="KW-1185">Reference proteome</keyword>
<dbReference type="EMBL" id="VWNA01000001">
    <property type="protein sequence ID" value="MQT13600.1"/>
    <property type="molecule type" value="Genomic_DNA"/>
</dbReference>
<gene>
    <name evidence="1" type="primary">hutG</name>
    <name evidence="1" type="ORF">F0357_13315</name>
</gene>
<dbReference type="EC" id="3.5.1.68" evidence="1"/>
<accession>A0A6A7Y3A9</accession>
<keyword evidence="1" id="KW-0378">Hydrolase</keyword>
<comment type="caution">
    <text evidence="1">The sequence shown here is derived from an EMBL/GenBank/DDBJ whole genome shotgun (WGS) entry which is preliminary data.</text>
</comment>
<sequence>MTETKAHPHWLTVRRGAAPLVVSLPHTGTDLPPEILPDLVSPWLARRDADWWIETLYDFAADLDATIVRTAISRTAIDVNRDPSGVSLYPGQATTELCPTTTFDGEPLYREGRAPDAAAVEARKAAYFVPYHAALAEEIGRLKAIHPRVAVYDCHSIRSIIPRLFDGTLPEFNLGTNSGASCAPALSQAIEAILAASGRPMVVNGRFKGGYITRHYGQPEAGVHAVQMELACRAYLREPLGPVSEADWPTPYDPAYAAPLRAVLKDVLEACLTFARAG</sequence>
<organism evidence="1 2">
    <name type="scientific">Segnochrobactrum spirostomi</name>
    <dbReference type="NCBI Taxonomy" id="2608987"/>
    <lineage>
        <taxon>Bacteria</taxon>
        <taxon>Pseudomonadati</taxon>
        <taxon>Pseudomonadota</taxon>
        <taxon>Alphaproteobacteria</taxon>
        <taxon>Hyphomicrobiales</taxon>
        <taxon>Segnochrobactraceae</taxon>
        <taxon>Segnochrobactrum</taxon>
    </lineage>
</organism>
<dbReference type="InterPro" id="IPR010247">
    <property type="entry name" value="HutG_amidohyd"/>
</dbReference>
<name>A0A6A7Y3A9_9HYPH</name>
<proteinExistence type="predicted"/>
<reference evidence="1 2" key="1">
    <citation type="submission" date="2019-09" db="EMBL/GenBank/DDBJ databases">
        <title>Segnochrobactrum spirostomi gen. nov., sp. nov., isolated from the ciliate Spirostomum cf. yagiui and description of a novel family, Segnochrobactraceae fam. nov. within the order Rhizobiales of the class Alphaproteobacteria.</title>
        <authorList>
            <person name="Akter S."/>
            <person name="Shazib S.U.A."/>
            <person name="Shin M.K."/>
        </authorList>
    </citation>
    <scope>NUCLEOTIDE SEQUENCE [LARGE SCALE GENOMIC DNA]</scope>
    <source>
        <strain evidence="1 2">Sp-1</strain>
    </source>
</reference>